<dbReference type="STRING" id="5786.F0ZZD3"/>
<dbReference type="Pfam" id="PF00067">
    <property type="entry name" value="p450"/>
    <property type="match status" value="1"/>
</dbReference>
<dbReference type="OrthoDB" id="1055148at2759"/>
<evidence type="ECO:0000256" key="2">
    <source>
        <dbReference type="ARBA" id="ARBA00004167"/>
    </source>
</evidence>
<keyword evidence="7" id="KW-1133">Transmembrane helix</keyword>
<evidence type="ECO:0000256" key="5">
    <source>
        <dbReference type="ARBA" id="ARBA00022692"/>
    </source>
</evidence>
<dbReference type="FunCoup" id="F0ZZD3">
    <property type="interactions" value="6"/>
</dbReference>
<keyword evidence="8 13" id="KW-0560">Oxidoreductase</keyword>
<dbReference type="InParanoid" id="F0ZZD3"/>
<evidence type="ECO:0000256" key="8">
    <source>
        <dbReference type="ARBA" id="ARBA00023002"/>
    </source>
</evidence>
<evidence type="ECO:0000256" key="9">
    <source>
        <dbReference type="ARBA" id="ARBA00023004"/>
    </source>
</evidence>
<keyword evidence="4 12" id="KW-0349">Heme</keyword>
<evidence type="ECO:0000256" key="1">
    <source>
        <dbReference type="ARBA" id="ARBA00001971"/>
    </source>
</evidence>
<keyword evidence="5" id="KW-0812">Transmembrane</keyword>
<evidence type="ECO:0000256" key="4">
    <source>
        <dbReference type="ARBA" id="ARBA00022617"/>
    </source>
</evidence>
<dbReference type="PRINTS" id="PR00385">
    <property type="entry name" value="P450"/>
</dbReference>
<dbReference type="GO" id="GO:0016712">
    <property type="term" value="F:oxidoreductase activity, acting on paired donors, with incorporation or reduction of molecular oxygen, reduced flavin or flavoprotein as one donor, and incorporation of one atom of oxygen"/>
    <property type="evidence" value="ECO:0000318"/>
    <property type="project" value="GO_Central"/>
</dbReference>
<keyword evidence="6 12" id="KW-0479">Metal-binding</keyword>
<comment type="subcellular location">
    <subcellularLocation>
        <location evidence="2">Membrane</location>
        <topology evidence="2">Single-pass membrane protein</topology>
    </subcellularLocation>
</comment>
<dbReference type="KEGG" id="dpp:DICPUDRAFT_41061"/>
<dbReference type="RefSeq" id="XP_003292777.1">
    <property type="nucleotide sequence ID" value="XM_003292729.1"/>
</dbReference>
<organism evidence="14 15">
    <name type="scientific">Dictyostelium purpureum</name>
    <name type="common">Slime mold</name>
    <dbReference type="NCBI Taxonomy" id="5786"/>
    <lineage>
        <taxon>Eukaryota</taxon>
        <taxon>Amoebozoa</taxon>
        <taxon>Evosea</taxon>
        <taxon>Eumycetozoa</taxon>
        <taxon>Dictyostelia</taxon>
        <taxon>Dictyosteliales</taxon>
        <taxon>Dictyosteliaceae</taxon>
        <taxon>Dictyostelium</taxon>
    </lineage>
</organism>
<dbReference type="PRINTS" id="PR00463">
    <property type="entry name" value="EP450I"/>
</dbReference>
<evidence type="ECO:0000256" key="6">
    <source>
        <dbReference type="ARBA" id="ARBA00022723"/>
    </source>
</evidence>
<feature type="binding site" description="axial binding residue" evidence="12">
    <location>
        <position position="396"/>
    </location>
    <ligand>
        <name>heme</name>
        <dbReference type="ChEBI" id="CHEBI:30413"/>
    </ligand>
    <ligandPart>
        <name>Fe</name>
        <dbReference type="ChEBI" id="CHEBI:18248"/>
    </ligandPart>
</feature>
<dbReference type="GeneID" id="10508881"/>
<accession>F0ZZD3</accession>
<protein>
    <recommendedName>
        <fullName evidence="16">Cytochrome P450 family protein</fullName>
    </recommendedName>
</protein>
<dbReference type="OMA" id="MRPKPYQ"/>
<dbReference type="PANTHER" id="PTHR24303">
    <property type="entry name" value="HEME-BINDING MONOOXYGENASE FAMILY"/>
    <property type="match status" value="1"/>
</dbReference>
<dbReference type="InterPro" id="IPR002401">
    <property type="entry name" value="Cyt_P450_E_grp-I"/>
</dbReference>
<dbReference type="AlphaFoldDB" id="F0ZZD3"/>
<keyword evidence="10 13" id="KW-0503">Monooxygenase</keyword>
<dbReference type="Gene3D" id="1.10.630.10">
    <property type="entry name" value="Cytochrome P450"/>
    <property type="match status" value="1"/>
</dbReference>
<evidence type="ECO:0000256" key="10">
    <source>
        <dbReference type="ARBA" id="ARBA00023033"/>
    </source>
</evidence>
<proteinExistence type="inferred from homology"/>
<evidence type="ECO:0000256" key="12">
    <source>
        <dbReference type="PIRSR" id="PIRSR602401-1"/>
    </source>
</evidence>
<evidence type="ECO:0000256" key="3">
    <source>
        <dbReference type="ARBA" id="ARBA00010617"/>
    </source>
</evidence>
<reference evidence="15" key="1">
    <citation type="journal article" date="2011" name="Genome Biol.">
        <title>Comparative genomics of the social amoebae Dictyostelium discoideum and Dictyostelium purpureum.</title>
        <authorList>
            <consortium name="US DOE Joint Genome Institute (JGI-PGF)"/>
            <person name="Sucgang R."/>
            <person name="Kuo A."/>
            <person name="Tian X."/>
            <person name="Salerno W."/>
            <person name="Parikh A."/>
            <person name="Feasley C.L."/>
            <person name="Dalin E."/>
            <person name="Tu H."/>
            <person name="Huang E."/>
            <person name="Barry K."/>
            <person name="Lindquist E."/>
            <person name="Shapiro H."/>
            <person name="Bruce D."/>
            <person name="Schmutz J."/>
            <person name="Salamov A."/>
            <person name="Fey P."/>
            <person name="Gaudet P."/>
            <person name="Anjard C."/>
            <person name="Babu M.M."/>
            <person name="Basu S."/>
            <person name="Bushmanova Y."/>
            <person name="van der Wel H."/>
            <person name="Katoh-Kurasawa M."/>
            <person name="Dinh C."/>
            <person name="Coutinho P.M."/>
            <person name="Saito T."/>
            <person name="Elias M."/>
            <person name="Schaap P."/>
            <person name="Kay R.R."/>
            <person name="Henrissat B."/>
            <person name="Eichinger L."/>
            <person name="Rivero F."/>
            <person name="Putnam N.H."/>
            <person name="West C.M."/>
            <person name="Loomis W.F."/>
            <person name="Chisholm R.L."/>
            <person name="Shaulsky G."/>
            <person name="Strassmann J.E."/>
            <person name="Queller D.C."/>
            <person name="Kuspa A."/>
            <person name="Grigoriev I.V."/>
        </authorList>
    </citation>
    <scope>NUCLEOTIDE SEQUENCE [LARGE SCALE GENOMIC DNA]</scope>
    <source>
        <strain evidence="15">QSDP1</strain>
    </source>
</reference>
<dbReference type="FunFam" id="1.10.630.10:FF:000068">
    <property type="entry name" value="Probable cytochrome P450 508A2"/>
    <property type="match status" value="1"/>
</dbReference>
<name>F0ZZD3_DICPU</name>
<dbReference type="InterPro" id="IPR001128">
    <property type="entry name" value="Cyt_P450"/>
</dbReference>
<dbReference type="InterPro" id="IPR017972">
    <property type="entry name" value="Cyt_P450_CS"/>
</dbReference>
<keyword evidence="11" id="KW-0472">Membrane</keyword>
<dbReference type="GO" id="GO:0020037">
    <property type="term" value="F:heme binding"/>
    <property type="evidence" value="ECO:0000318"/>
    <property type="project" value="GO_Central"/>
</dbReference>
<dbReference type="SUPFAM" id="SSF48264">
    <property type="entry name" value="Cytochrome P450"/>
    <property type="match status" value="1"/>
</dbReference>
<gene>
    <name evidence="14" type="ORF">DICPUDRAFT_41061</name>
</gene>
<dbReference type="CDD" id="cd20617">
    <property type="entry name" value="CYP1_2-like"/>
    <property type="match status" value="1"/>
</dbReference>
<dbReference type="GO" id="GO:0016020">
    <property type="term" value="C:membrane"/>
    <property type="evidence" value="ECO:0007669"/>
    <property type="project" value="UniProtKB-SubCell"/>
</dbReference>
<dbReference type="InterPro" id="IPR036396">
    <property type="entry name" value="Cyt_P450_sf"/>
</dbReference>
<dbReference type="PANTHER" id="PTHR24303:SF31">
    <property type="entry name" value="CYTOCHROME P450 307A1-RELATED"/>
    <property type="match status" value="1"/>
</dbReference>
<sequence length="450" mass="51597">SGPFALPILGNLHQLGKLPHHILTDFHKVYGPIYRLFFGDIYTVVVSDPSLIKQICIDNADLIGNNRPVTPIFKHVQGGRGLSTSNFEQWHKNRNILNNAMKRSSTKKIYDLLGHQANELVKSMKKFSTSGEPFEIHLYAHRYSLATMFKYLFDENIDYNEDISKSKVAEFNTLFVNIIKDLSTGNLGDFINILSPFYYWYLSLTEKNVNLIKDFLRTKYDNHLSTIDFENPRDFLDILIKEYGTKKDTKESIVSVCFDLFLAGSDTVAITMEWFTLRMCNNKDIQEKAYNELKNVAGDRNYLKLSDRASTPFFNAVIKETLRSSPVSAFGLPKYSIQDINIGDHFIPKHSQILINYRGLSYNENYFENPKEFNPLRFLNKNNDAYMPFSIGERSCAGTTLASDELYLALSNILLNFEISSIDGKIIDDSEIFGLTLKPNPFKVSLKSKY</sequence>
<feature type="non-terminal residue" evidence="14">
    <location>
        <position position="450"/>
    </location>
</feature>
<dbReference type="VEuPathDB" id="AmoebaDB:DICPUDRAFT_41061"/>
<comment type="similarity">
    <text evidence="3 13">Belongs to the cytochrome P450 family.</text>
</comment>
<keyword evidence="9 12" id="KW-0408">Iron</keyword>
<dbReference type="Proteomes" id="UP000001064">
    <property type="component" value="Unassembled WGS sequence"/>
</dbReference>
<comment type="cofactor">
    <cofactor evidence="1 12">
        <name>heme</name>
        <dbReference type="ChEBI" id="CHEBI:30413"/>
    </cofactor>
</comment>
<keyword evidence="15" id="KW-1185">Reference proteome</keyword>
<evidence type="ECO:0000256" key="11">
    <source>
        <dbReference type="ARBA" id="ARBA00023136"/>
    </source>
</evidence>
<dbReference type="eggNOG" id="KOG0156">
    <property type="taxonomic scope" value="Eukaryota"/>
</dbReference>
<evidence type="ECO:0000313" key="15">
    <source>
        <dbReference type="Proteomes" id="UP000001064"/>
    </source>
</evidence>
<evidence type="ECO:0000256" key="7">
    <source>
        <dbReference type="ARBA" id="ARBA00022989"/>
    </source>
</evidence>
<evidence type="ECO:0008006" key="16">
    <source>
        <dbReference type="Google" id="ProtNLM"/>
    </source>
</evidence>
<dbReference type="EMBL" id="GL871307">
    <property type="protein sequence ID" value="EGC30714.1"/>
    <property type="molecule type" value="Genomic_DNA"/>
</dbReference>
<evidence type="ECO:0000313" key="14">
    <source>
        <dbReference type="EMBL" id="EGC30714.1"/>
    </source>
</evidence>
<dbReference type="PROSITE" id="PS00086">
    <property type="entry name" value="CYTOCHROME_P450"/>
    <property type="match status" value="1"/>
</dbReference>
<dbReference type="GO" id="GO:0005506">
    <property type="term" value="F:iron ion binding"/>
    <property type="evidence" value="ECO:0007669"/>
    <property type="project" value="InterPro"/>
</dbReference>
<evidence type="ECO:0000256" key="13">
    <source>
        <dbReference type="RuleBase" id="RU000461"/>
    </source>
</evidence>